<dbReference type="InterPro" id="IPR009057">
    <property type="entry name" value="Homeodomain-like_sf"/>
</dbReference>
<comment type="function">
    <text evidence="7">Component of the NuA4 histone acetyltransferase complex which is involved in transcriptional activation of selected genes principally by acetylation of nucleosomal histone H4 and H2A. The NuA4 complex is also involved in DNA repair.</text>
</comment>
<evidence type="ECO:0000256" key="6">
    <source>
        <dbReference type="ARBA" id="ARBA00023242"/>
    </source>
</evidence>
<feature type="compositionally biased region" description="Polar residues" evidence="9">
    <location>
        <begin position="307"/>
        <end position="320"/>
    </location>
</feature>
<dbReference type="EMBL" id="MU157832">
    <property type="protein sequence ID" value="KAF9532304.1"/>
    <property type="molecule type" value="Genomic_DNA"/>
</dbReference>
<dbReference type="SMART" id="SM00717">
    <property type="entry name" value="SANT"/>
    <property type="match status" value="1"/>
</dbReference>
<reference evidence="12" key="1">
    <citation type="submission" date="2020-11" db="EMBL/GenBank/DDBJ databases">
        <authorList>
            <consortium name="DOE Joint Genome Institute"/>
            <person name="Ahrendt S."/>
            <person name="Riley R."/>
            <person name="Andreopoulos W."/>
            <person name="Labutti K."/>
            <person name="Pangilinan J."/>
            <person name="Ruiz-Duenas F.J."/>
            <person name="Barrasa J.M."/>
            <person name="Sanchez-Garcia M."/>
            <person name="Camarero S."/>
            <person name="Miyauchi S."/>
            <person name="Serrano A."/>
            <person name="Linde D."/>
            <person name="Babiker R."/>
            <person name="Drula E."/>
            <person name="Ayuso-Fernandez I."/>
            <person name="Pacheco R."/>
            <person name="Padilla G."/>
            <person name="Ferreira P."/>
            <person name="Barriuso J."/>
            <person name="Kellner H."/>
            <person name="Castanera R."/>
            <person name="Alfaro M."/>
            <person name="Ramirez L."/>
            <person name="Pisabarro A.G."/>
            <person name="Kuo A."/>
            <person name="Tritt A."/>
            <person name="Lipzen A."/>
            <person name="He G."/>
            <person name="Yan M."/>
            <person name="Ng V."/>
            <person name="Cullen D."/>
            <person name="Martin F."/>
            <person name="Rosso M.-N."/>
            <person name="Henrissat B."/>
            <person name="Hibbett D."/>
            <person name="Martinez A.T."/>
            <person name="Grigoriev I.V."/>
        </authorList>
    </citation>
    <scope>NUCLEOTIDE SEQUENCE</scope>
    <source>
        <strain evidence="12">CBS 506.95</strain>
    </source>
</reference>
<evidence type="ECO:0000256" key="9">
    <source>
        <dbReference type="SAM" id="MobiDB-lite"/>
    </source>
</evidence>
<keyword evidence="3" id="KW-0227">DNA damage</keyword>
<feature type="region of interest" description="Disordered" evidence="9">
    <location>
        <begin position="178"/>
        <end position="363"/>
    </location>
</feature>
<name>A0A9P6ENR2_9AGAR</name>
<dbReference type="InterPro" id="IPR014012">
    <property type="entry name" value="HSA_dom"/>
</dbReference>
<feature type="region of interest" description="Disordered" evidence="9">
    <location>
        <begin position="1043"/>
        <end position="1063"/>
    </location>
</feature>
<dbReference type="Proteomes" id="UP000807306">
    <property type="component" value="Unassembled WGS sequence"/>
</dbReference>
<dbReference type="PANTHER" id="PTHR46459">
    <property type="entry name" value="E1A-BINDING PROTEIN P400-RELATED"/>
    <property type="match status" value="1"/>
</dbReference>
<feature type="region of interest" description="Disordered" evidence="9">
    <location>
        <begin position="674"/>
        <end position="726"/>
    </location>
</feature>
<feature type="compositionally biased region" description="Basic and acidic residues" evidence="9">
    <location>
        <begin position="248"/>
        <end position="260"/>
    </location>
</feature>
<feature type="compositionally biased region" description="Low complexity" evidence="9">
    <location>
        <begin position="963"/>
        <end position="982"/>
    </location>
</feature>
<evidence type="ECO:0000313" key="13">
    <source>
        <dbReference type="Proteomes" id="UP000807306"/>
    </source>
</evidence>
<keyword evidence="5" id="KW-0234">DNA repair</keyword>
<feature type="compositionally biased region" description="Basic and acidic residues" evidence="9">
    <location>
        <begin position="679"/>
        <end position="689"/>
    </location>
</feature>
<dbReference type="PROSITE" id="PS50090">
    <property type="entry name" value="MYB_LIKE"/>
    <property type="match status" value="1"/>
</dbReference>
<feature type="compositionally biased region" description="Polar residues" evidence="9">
    <location>
        <begin position="140"/>
        <end position="151"/>
    </location>
</feature>
<dbReference type="GO" id="GO:0006281">
    <property type="term" value="P:DNA repair"/>
    <property type="evidence" value="ECO:0007669"/>
    <property type="project" value="UniProtKB-KW"/>
</dbReference>
<dbReference type="InterPro" id="IPR001005">
    <property type="entry name" value="SANT/Myb"/>
</dbReference>
<feature type="compositionally biased region" description="Low complexity" evidence="9">
    <location>
        <begin position="1165"/>
        <end position="1176"/>
    </location>
</feature>
<dbReference type="OrthoDB" id="5364245at2759"/>
<feature type="region of interest" description="Disordered" evidence="9">
    <location>
        <begin position="958"/>
        <end position="982"/>
    </location>
</feature>
<gene>
    <name evidence="12" type="ORF">CPB83DRAFT_807585</name>
</gene>
<evidence type="ECO:0000259" key="10">
    <source>
        <dbReference type="PROSITE" id="PS50090"/>
    </source>
</evidence>
<comment type="caution">
    <text evidence="12">The sequence shown here is derived from an EMBL/GenBank/DDBJ whole genome shotgun (WGS) entry which is preliminary data.</text>
</comment>
<evidence type="ECO:0000256" key="5">
    <source>
        <dbReference type="ARBA" id="ARBA00023204"/>
    </source>
</evidence>
<feature type="region of interest" description="Disordered" evidence="9">
    <location>
        <begin position="785"/>
        <end position="815"/>
    </location>
</feature>
<keyword evidence="4" id="KW-0156">Chromatin regulator</keyword>
<protein>
    <recommendedName>
        <fullName evidence="8">Vacuolar import and degradation protein 21</fullName>
    </recommendedName>
</protein>
<evidence type="ECO:0000256" key="2">
    <source>
        <dbReference type="ARBA" id="ARBA00008913"/>
    </source>
</evidence>
<evidence type="ECO:0000259" key="11">
    <source>
        <dbReference type="PROSITE" id="PS51204"/>
    </source>
</evidence>
<feature type="region of interest" description="Disordered" evidence="9">
    <location>
        <begin position="139"/>
        <end position="160"/>
    </location>
</feature>
<dbReference type="GO" id="GO:0035267">
    <property type="term" value="C:NuA4 histone acetyltransferase complex"/>
    <property type="evidence" value="ECO:0007669"/>
    <property type="project" value="TreeGrafter"/>
</dbReference>
<feature type="region of interest" description="Disordered" evidence="9">
    <location>
        <begin position="89"/>
        <end position="119"/>
    </location>
</feature>
<feature type="compositionally biased region" description="Basic and acidic residues" evidence="9">
    <location>
        <begin position="794"/>
        <end position="815"/>
    </location>
</feature>
<feature type="compositionally biased region" description="Basic and acidic residues" evidence="9">
    <location>
        <begin position="178"/>
        <end position="194"/>
    </location>
</feature>
<feature type="domain" description="Myb-like" evidence="10">
    <location>
        <begin position="893"/>
        <end position="952"/>
    </location>
</feature>
<evidence type="ECO:0000256" key="1">
    <source>
        <dbReference type="ARBA" id="ARBA00004123"/>
    </source>
</evidence>
<proteinExistence type="inferred from homology"/>
<accession>A0A9P6ENR2</accession>
<evidence type="ECO:0000256" key="7">
    <source>
        <dbReference type="ARBA" id="ARBA00025178"/>
    </source>
</evidence>
<comment type="similarity">
    <text evidence="2">Belongs to the EAF1 family.</text>
</comment>
<organism evidence="12 13">
    <name type="scientific">Crepidotus variabilis</name>
    <dbReference type="NCBI Taxonomy" id="179855"/>
    <lineage>
        <taxon>Eukaryota</taxon>
        <taxon>Fungi</taxon>
        <taxon>Dikarya</taxon>
        <taxon>Basidiomycota</taxon>
        <taxon>Agaricomycotina</taxon>
        <taxon>Agaricomycetes</taxon>
        <taxon>Agaricomycetidae</taxon>
        <taxon>Agaricales</taxon>
        <taxon>Agaricineae</taxon>
        <taxon>Crepidotaceae</taxon>
        <taxon>Crepidotus</taxon>
    </lineage>
</organism>
<dbReference type="SMART" id="SM00573">
    <property type="entry name" value="HSA"/>
    <property type="match status" value="1"/>
</dbReference>
<keyword evidence="13" id="KW-1185">Reference proteome</keyword>
<feature type="compositionally biased region" description="Low complexity" evidence="9">
    <location>
        <begin position="1103"/>
        <end position="1158"/>
    </location>
</feature>
<dbReference type="Gene3D" id="1.10.10.60">
    <property type="entry name" value="Homeodomain-like"/>
    <property type="match status" value="1"/>
</dbReference>
<dbReference type="Pfam" id="PF07529">
    <property type="entry name" value="HSA"/>
    <property type="match status" value="1"/>
</dbReference>
<sequence length="1283" mass="142662">MAQSSNDAQLQDRKAQLNVILSRRNEFLREVFRMTRMREGINAVSMDGEDEEMEAFLSRFDLEKNSENGSISHLTDAEISFPVRATTPVKTHSANGSVDGASSSSTRALRRRSRTDDSAALALERSRAPGALEKAIARNTELSRFSSSPQSRCGPRNMEVDTDEDYDELDLIGPARISDELEDNGHDLRRETKKVLKPPSTGEIPEQSSTRRYTPTPPPIEPPILKHTNDKTALEEEEVVGLPPENLLPDKSREPAQKIEVEEEEEEEVFKENEISTPKDQAMQIEDDEVETVSKSNEEPRVAEQENPATSTEDAPSTNARIDPSDIVTKMPLEQPPEELLRSNQPSSTTSSLPPSPQKVPILPLQVQSSASQDEHAFKMDTSTDVEVSKSTNAYLEVDSMGHFSPTYVLPPLSVLPPDFMKKAKPIKRSKKEKDGKRDKEDAVPLGLAKWSATLMANPLWRKVARATKTLSTREWSVAMAELRLVRTVERIESLKNDGRWSFRQPKKQRGVGGLTKSHWDYLLEEMKWMRTDFREERRWKLALAYNLSTAVLEWHFLKTREDREKAGIIVKWKQLRVISLKESTGELSMDMSSDDLPATTTTKTTAQLLGVDYGSDEEEDEPENQQDILDSLTPSAAVQDVLEAASEIQPKHEDVEDSSALQLMQVADTLDATNEETQDSRPEDDMQKALKSNSDNPLLSGSKSSSQSVNGDSEPVTPMSKKVGKSALNPVRERIVYSDDLFLDIGTELQNLNIKSKSNDPDVQSILDVQLLFPDLQPFGILDVSPGPPLFTTEEKKKKSEKKSDREDPAKRLEDTTYTKLHPTGRFMQSKPTLIGPLQPAKRFHDGKWLPIDPQPVTADLDAKISEDISNGLFEGRPAGLSLQMHGASFNKARRAEQLWTQGDDALLRQLVDRYSSNWALVAECYNSSRLTTTTERRTPVECMERWKERWSAEKKMQAAEPSSAMPSSDDMGSSSIMSSSSQSQMTTRGVKRLASVSVSSAQGVSIGGEKKRRRHYLLQDSIKRAAKKRSDVVQKMLVNQRKPSAVHETHNQYNKLPKLTPLELARMKADRDQRETQDFQLARRRQEEALRANLLREQAQRAAAQGQIGQAPSSQGQAQAAQSAPTQQSAQAAQPAQAPASVSQVQGSQPPQAQQPTLPPQLQPQQLAQLQQLQAQQANQAAGRLNIPAVGIANRPPTRMAATPPNVRVANPQAQAQAQLLQQARMQLPMQFPTAPANLAHVLSQAQAAGNVAAHGTGNPYYAANLSNLTQEQVCFFKENC</sequence>
<evidence type="ECO:0000313" key="12">
    <source>
        <dbReference type="EMBL" id="KAF9532304.1"/>
    </source>
</evidence>
<comment type="subcellular location">
    <subcellularLocation>
        <location evidence="1">Nucleus</location>
    </subcellularLocation>
</comment>
<evidence type="ECO:0000256" key="8">
    <source>
        <dbReference type="ARBA" id="ARBA00029670"/>
    </source>
</evidence>
<feature type="domain" description="HSA" evidence="11">
    <location>
        <begin position="507"/>
        <end position="583"/>
    </location>
</feature>
<feature type="region of interest" description="Disordered" evidence="9">
    <location>
        <begin position="1103"/>
        <end position="1176"/>
    </location>
</feature>
<dbReference type="SUPFAM" id="SSF46689">
    <property type="entry name" value="Homeodomain-like"/>
    <property type="match status" value="1"/>
</dbReference>
<keyword evidence="6" id="KW-0539">Nucleus</keyword>
<dbReference type="GO" id="GO:0006325">
    <property type="term" value="P:chromatin organization"/>
    <property type="evidence" value="ECO:0007669"/>
    <property type="project" value="UniProtKB-KW"/>
</dbReference>
<dbReference type="PANTHER" id="PTHR46459:SF1">
    <property type="entry name" value="E1A-BINDING PROTEIN P400"/>
    <property type="match status" value="1"/>
</dbReference>
<feature type="compositionally biased region" description="Low complexity" evidence="9">
    <location>
        <begin position="695"/>
        <end position="714"/>
    </location>
</feature>
<dbReference type="GO" id="GO:0003682">
    <property type="term" value="F:chromatin binding"/>
    <property type="evidence" value="ECO:0007669"/>
    <property type="project" value="TreeGrafter"/>
</dbReference>
<evidence type="ECO:0000256" key="3">
    <source>
        <dbReference type="ARBA" id="ARBA00022763"/>
    </source>
</evidence>
<dbReference type="PROSITE" id="PS51204">
    <property type="entry name" value="HSA"/>
    <property type="match status" value="1"/>
</dbReference>
<dbReference type="GO" id="GO:0005634">
    <property type="term" value="C:nucleus"/>
    <property type="evidence" value="ECO:0007669"/>
    <property type="project" value="UniProtKB-SubCell"/>
</dbReference>
<evidence type="ECO:0000256" key="4">
    <source>
        <dbReference type="ARBA" id="ARBA00022853"/>
    </source>
</evidence>
<dbReference type="Pfam" id="PF13921">
    <property type="entry name" value="Myb_DNA-bind_6"/>
    <property type="match status" value="1"/>
</dbReference>